<organism evidence="3 4">
    <name type="scientific">Rosistilla ulvae</name>
    <dbReference type="NCBI Taxonomy" id="1930277"/>
    <lineage>
        <taxon>Bacteria</taxon>
        <taxon>Pseudomonadati</taxon>
        <taxon>Planctomycetota</taxon>
        <taxon>Planctomycetia</taxon>
        <taxon>Pirellulales</taxon>
        <taxon>Pirellulaceae</taxon>
        <taxon>Rosistilla</taxon>
    </lineage>
</organism>
<dbReference type="EMBL" id="CP036261">
    <property type="protein sequence ID" value="QDS87373.1"/>
    <property type="molecule type" value="Genomic_DNA"/>
</dbReference>
<dbReference type="PANTHER" id="PTHR37951">
    <property type="entry name" value="CYTOPLASMIC PROTEIN-RELATED"/>
    <property type="match status" value="1"/>
</dbReference>
<name>A0A517LXM7_9BACT</name>
<keyword evidence="4" id="KW-1185">Reference proteome</keyword>
<dbReference type="OrthoDB" id="9771118at2"/>
<sequence length="359" mass="39557">MQVTSPATFDIDALLQAIDGERPSGDGRAYARGLRAELAELRNPPRSANPDDQDTDGGPDCVDWMAITMVATEALCEKTKDLRIACHLTEAAMQHWGIAGLRDGLILMRRMVEQFWDTLAPELDPDDPDARCSPLENLLDDPNRGPRMPSVLRALPILHAGVHKFSLMTATRQSEDLTSSEIATAIRQVTVQDACQLSEEVDGAIAELESFHQVLVDRMGEYAPSFVHLEESLNVIRQWLDSVLKPQFESRDIVDAEEAVMPQAKTPTTTDTSDSTAIVATTQQLRAQTYKQLTEAAAILRQIEPQSPIPFMVQRAARLGQLPFPELMAQLVNEESTLEMFHRELGLSAGGDQASGIDD</sequence>
<reference evidence="3 4" key="1">
    <citation type="submission" date="2019-02" db="EMBL/GenBank/DDBJ databases">
        <title>Deep-cultivation of Planctomycetes and their phenomic and genomic characterization uncovers novel biology.</title>
        <authorList>
            <person name="Wiegand S."/>
            <person name="Jogler M."/>
            <person name="Boedeker C."/>
            <person name="Pinto D."/>
            <person name="Vollmers J."/>
            <person name="Rivas-Marin E."/>
            <person name="Kohn T."/>
            <person name="Peeters S.H."/>
            <person name="Heuer A."/>
            <person name="Rast P."/>
            <person name="Oberbeckmann S."/>
            <person name="Bunk B."/>
            <person name="Jeske O."/>
            <person name="Meyerdierks A."/>
            <person name="Storesund J.E."/>
            <person name="Kallscheuer N."/>
            <person name="Luecker S."/>
            <person name="Lage O.M."/>
            <person name="Pohl T."/>
            <person name="Merkel B.J."/>
            <person name="Hornburger P."/>
            <person name="Mueller R.-W."/>
            <person name="Bruemmer F."/>
            <person name="Labrenz M."/>
            <person name="Spormann A.M."/>
            <person name="Op den Camp H."/>
            <person name="Overmann J."/>
            <person name="Amann R."/>
            <person name="Jetten M.S.M."/>
            <person name="Mascher T."/>
            <person name="Medema M.H."/>
            <person name="Devos D.P."/>
            <person name="Kaster A.-K."/>
            <person name="Ovreas L."/>
            <person name="Rohde M."/>
            <person name="Galperin M.Y."/>
            <person name="Jogler C."/>
        </authorList>
    </citation>
    <scope>NUCLEOTIDE SEQUENCE [LARGE SCALE GENOMIC DNA]</scope>
    <source>
        <strain evidence="3 4">EC9</strain>
    </source>
</reference>
<evidence type="ECO:0000313" key="4">
    <source>
        <dbReference type="Proteomes" id="UP000319557"/>
    </source>
</evidence>
<dbReference type="NCBIfam" id="TIGR03363">
    <property type="entry name" value="VI_chp_8"/>
    <property type="match status" value="1"/>
</dbReference>
<dbReference type="AlphaFoldDB" id="A0A517LXM7"/>
<evidence type="ECO:0000256" key="1">
    <source>
        <dbReference type="SAM" id="MobiDB-lite"/>
    </source>
</evidence>
<dbReference type="Pfam" id="PF06812">
    <property type="entry name" value="ImpA_N"/>
    <property type="match status" value="1"/>
</dbReference>
<dbReference type="InterPro" id="IPR017740">
    <property type="entry name" value="TssA-like"/>
</dbReference>
<feature type="domain" description="ImpA N-terminal" evidence="2">
    <location>
        <begin position="15"/>
        <end position="139"/>
    </location>
</feature>
<proteinExistence type="predicted"/>
<gene>
    <name evidence="3" type="ORF">EC9_15510</name>
</gene>
<protein>
    <recommendedName>
        <fullName evidence="2">ImpA N-terminal domain-containing protein</fullName>
    </recommendedName>
</protein>
<dbReference type="InterPro" id="IPR010657">
    <property type="entry name" value="ImpA_N"/>
</dbReference>
<evidence type="ECO:0000259" key="2">
    <source>
        <dbReference type="Pfam" id="PF06812"/>
    </source>
</evidence>
<feature type="region of interest" description="Disordered" evidence="1">
    <location>
        <begin position="40"/>
        <end position="60"/>
    </location>
</feature>
<evidence type="ECO:0000313" key="3">
    <source>
        <dbReference type="EMBL" id="QDS87373.1"/>
    </source>
</evidence>
<dbReference type="Proteomes" id="UP000319557">
    <property type="component" value="Chromosome"/>
</dbReference>
<dbReference type="KEGG" id="ruv:EC9_15510"/>
<dbReference type="RefSeq" id="WP_145343689.1">
    <property type="nucleotide sequence ID" value="NZ_CP036261.1"/>
</dbReference>
<accession>A0A517LXM7</accession>
<dbReference type="PANTHER" id="PTHR37951:SF1">
    <property type="entry name" value="TYPE VI SECRETION SYSTEM COMPONENT TSSA1"/>
    <property type="match status" value="1"/>
</dbReference>